<dbReference type="GO" id="GO:0036503">
    <property type="term" value="P:ERAD pathway"/>
    <property type="evidence" value="ECO:0007669"/>
    <property type="project" value="TreeGrafter"/>
</dbReference>
<sequence length="288" mass="34744">MNINDAFLKLNLDKEQDIYDFKKLKKYYHFLALKYHPDKNDSIDNNKKFQEINQAYNILLDFYNNSDKDFNKCSKKTKFKKENEINYLRFEDLFHDFIGLLNIKNKEEIELIKKYFIHKYNYYNTLILKKLSNNNYFKNLLNIFSKFDENYEKILIINTEIDNVLNNEVYKLELLEETLFIPLWYKEVIYNNYLIKIKIIKLDDKITIDLDNNIYINIKKNIQEILDNDIKFYIGTKEFVINNSLLYAKKNCNYKLSNCGIINPCYDVSDINELSNCKSHIFVNVTLV</sequence>
<dbReference type="SUPFAM" id="SSF46565">
    <property type="entry name" value="Chaperone J-domain"/>
    <property type="match status" value="1"/>
</dbReference>
<name>A0A9E8G4L0_9VIRU</name>
<dbReference type="Gene3D" id="1.10.287.110">
    <property type="entry name" value="DnaJ domain"/>
    <property type="match status" value="1"/>
</dbReference>
<dbReference type="InterPro" id="IPR036869">
    <property type="entry name" value="J_dom_sf"/>
</dbReference>
<dbReference type="EMBL" id="OP765584">
    <property type="protein sequence ID" value="UZT29273.1"/>
    <property type="molecule type" value="Genomic_DNA"/>
</dbReference>
<dbReference type="CDD" id="cd06257">
    <property type="entry name" value="DnaJ"/>
    <property type="match status" value="1"/>
</dbReference>
<reference evidence="3" key="1">
    <citation type="submission" date="2022-10" db="EMBL/GenBank/DDBJ databases">
        <title>Genomics discovery of giant fungal viruses from subsurface oceanic crustal fluids.</title>
        <authorList>
            <person name="Bhattacharjee A.S."/>
            <person name="Schulz F."/>
            <person name="Woyke T."/>
            <person name="Orcutt B.N."/>
            <person name="Matinez Martinez J."/>
        </authorList>
    </citation>
    <scope>NUCLEOTIDE SEQUENCE</scope>
    <source>
        <strain evidence="3">VSAG1.JdFR</strain>
        <strain evidence="4">VSAG8.JdFR</strain>
    </source>
</reference>
<dbReference type="GO" id="GO:0051087">
    <property type="term" value="F:protein-folding chaperone binding"/>
    <property type="evidence" value="ECO:0007669"/>
    <property type="project" value="TreeGrafter"/>
</dbReference>
<dbReference type="SMART" id="SM00271">
    <property type="entry name" value="DnaJ"/>
    <property type="match status" value="1"/>
</dbReference>
<dbReference type="PANTHER" id="PTHR44360:SF1">
    <property type="entry name" value="DNAJ HOMOLOG SUBFAMILY B MEMBER 9"/>
    <property type="match status" value="1"/>
</dbReference>
<protein>
    <recommendedName>
        <fullName evidence="2">J domain-containing protein</fullName>
    </recommendedName>
</protein>
<dbReference type="PRINTS" id="PR00625">
    <property type="entry name" value="JDOMAIN"/>
</dbReference>
<dbReference type="PANTHER" id="PTHR44360">
    <property type="entry name" value="DNAJ HOMOLOG SUBFAMILY B MEMBER 9"/>
    <property type="match status" value="1"/>
</dbReference>
<evidence type="ECO:0000259" key="2">
    <source>
        <dbReference type="PROSITE" id="PS50076"/>
    </source>
</evidence>
<proteinExistence type="predicted"/>
<dbReference type="InterPro" id="IPR001623">
    <property type="entry name" value="DnaJ_domain"/>
</dbReference>
<organism evidence="3">
    <name type="scientific">Nucleocytoviricota sp</name>
    <dbReference type="NCBI Taxonomy" id="2809609"/>
    <lineage>
        <taxon>Viruses</taxon>
        <taxon>Varidnaviria</taxon>
        <taxon>Bamfordvirae</taxon>
        <taxon>Nucleocytoviricota</taxon>
    </lineage>
</organism>
<feature type="domain" description="J" evidence="2">
    <location>
        <begin position="5"/>
        <end position="74"/>
    </location>
</feature>
<dbReference type="PROSITE" id="PS50076">
    <property type="entry name" value="DNAJ_2"/>
    <property type="match status" value="1"/>
</dbReference>
<evidence type="ECO:0000313" key="4">
    <source>
        <dbReference type="EMBL" id="UZT29273.1"/>
    </source>
</evidence>
<evidence type="ECO:0000256" key="1">
    <source>
        <dbReference type="ARBA" id="ARBA00023186"/>
    </source>
</evidence>
<dbReference type="EMBL" id="OP765507">
    <property type="protein sequence ID" value="UZT28929.1"/>
    <property type="molecule type" value="Genomic_DNA"/>
</dbReference>
<dbReference type="Pfam" id="PF00226">
    <property type="entry name" value="DnaJ"/>
    <property type="match status" value="1"/>
</dbReference>
<keyword evidence="1" id="KW-0143">Chaperone</keyword>
<evidence type="ECO:0000313" key="3">
    <source>
        <dbReference type="EMBL" id="UZT28929.1"/>
    </source>
</evidence>
<accession>A0A9E8G4L0</accession>
<dbReference type="InterPro" id="IPR051948">
    <property type="entry name" value="Hsp70_co-chaperone_J-domain"/>
</dbReference>
<dbReference type="GO" id="GO:0051787">
    <property type="term" value="F:misfolded protein binding"/>
    <property type="evidence" value="ECO:0007669"/>
    <property type="project" value="TreeGrafter"/>
</dbReference>